<evidence type="ECO:0000256" key="13">
    <source>
        <dbReference type="ARBA" id="ARBA00023136"/>
    </source>
</evidence>
<evidence type="ECO:0008006" key="18">
    <source>
        <dbReference type="Google" id="ProtNLM"/>
    </source>
</evidence>
<dbReference type="PANTHER" id="PTHR24291">
    <property type="entry name" value="CYTOCHROME P450 FAMILY 4"/>
    <property type="match status" value="1"/>
</dbReference>
<dbReference type="GO" id="GO:0005789">
    <property type="term" value="C:endoplasmic reticulum membrane"/>
    <property type="evidence" value="ECO:0007669"/>
    <property type="project" value="UniProtKB-SubCell"/>
</dbReference>
<dbReference type="InterPro" id="IPR036396">
    <property type="entry name" value="Cyt_P450_sf"/>
</dbReference>
<dbReference type="Gene3D" id="1.10.630.10">
    <property type="entry name" value="Cytochrome P450"/>
    <property type="match status" value="3"/>
</dbReference>
<comment type="cofactor">
    <cofactor evidence="1 14">
        <name>heme</name>
        <dbReference type="ChEBI" id="CHEBI:30413"/>
    </cofactor>
</comment>
<dbReference type="InterPro" id="IPR002401">
    <property type="entry name" value="Cyt_P450_E_grp-I"/>
</dbReference>
<dbReference type="FunFam" id="1.10.630.10:FF:000035">
    <property type="entry name" value="CYtochrome P450 family"/>
    <property type="match status" value="2"/>
</dbReference>
<evidence type="ECO:0000256" key="15">
    <source>
        <dbReference type="SAM" id="Phobius"/>
    </source>
</evidence>
<evidence type="ECO:0000256" key="5">
    <source>
        <dbReference type="ARBA" id="ARBA00010617"/>
    </source>
</evidence>
<evidence type="ECO:0000256" key="1">
    <source>
        <dbReference type="ARBA" id="ARBA00001971"/>
    </source>
</evidence>
<dbReference type="GO" id="GO:0004497">
    <property type="term" value="F:monooxygenase activity"/>
    <property type="evidence" value="ECO:0007669"/>
    <property type="project" value="UniProtKB-KW"/>
</dbReference>
<proteinExistence type="inferred from homology"/>
<evidence type="ECO:0000256" key="11">
    <source>
        <dbReference type="ARBA" id="ARBA00023004"/>
    </source>
</evidence>
<dbReference type="InterPro" id="IPR017972">
    <property type="entry name" value="Cyt_P450_CS"/>
</dbReference>
<organism evidence="16 17">
    <name type="scientific">Zophobas morio</name>
    <dbReference type="NCBI Taxonomy" id="2755281"/>
    <lineage>
        <taxon>Eukaryota</taxon>
        <taxon>Metazoa</taxon>
        <taxon>Ecdysozoa</taxon>
        <taxon>Arthropoda</taxon>
        <taxon>Hexapoda</taxon>
        <taxon>Insecta</taxon>
        <taxon>Pterygota</taxon>
        <taxon>Neoptera</taxon>
        <taxon>Endopterygota</taxon>
        <taxon>Coleoptera</taxon>
        <taxon>Polyphaga</taxon>
        <taxon>Cucujiformia</taxon>
        <taxon>Tenebrionidae</taxon>
        <taxon>Zophobas</taxon>
    </lineage>
</organism>
<dbReference type="CDD" id="cd20628">
    <property type="entry name" value="CYP4"/>
    <property type="match status" value="1"/>
</dbReference>
<keyword evidence="8" id="KW-0256">Endoplasmic reticulum</keyword>
<keyword evidence="10" id="KW-0560">Oxidoreductase</keyword>
<name>A0AA38HWP7_9CUCU</name>
<feature type="binding site" description="axial binding residue" evidence="14">
    <location>
        <position position="861"/>
    </location>
    <ligand>
        <name>heme</name>
        <dbReference type="ChEBI" id="CHEBI:30413"/>
    </ligand>
    <ligandPart>
        <name>Fe</name>
        <dbReference type="ChEBI" id="CHEBI:18248"/>
    </ligandPart>
</feature>
<accession>A0AA38HWP7</accession>
<dbReference type="GO" id="GO:0005506">
    <property type="term" value="F:iron ion binding"/>
    <property type="evidence" value="ECO:0007669"/>
    <property type="project" value="InterPro"/>
</dbReference>
<comment type="function">
    <text evidence="2">May be involved in the metabolism of insect hormones and in the breakdown of synthetic insecticides.</text>
</comment>
<comment type="similarity">
    <text evidence="5">Belongs to the cytochrome P450 family.</text>
</comment>
<evidence type="ECO:0000313" key="16">
    <source>
        <dbReference type="EMBL" id="KAJ3644582.1"/>
    </source>
</evidence>
<keyword evidence="15" id="KW-1133">Transmembrane helix</keyword>
<dbReference type="PRINTS" id="PR00385">
    <property type="entry name" value="P450"/>
</dbReference>
<dbReference type="Proteomes" id="UP001168821">
    <property type="component" value="Unassembled WGS sequence"/>
</dbReference>
<keyword evidence="6 14" id="KW-0349">Heme</keyword>
<comment type="caution">
    <text evidence="16">The sequence shown here is derived from an EMBL/GenBank/DDBJ whole genome shotgun (WGS) entry which is preliminary data.</text>
</comment>
<dbReference type="PANTHER" id="PTHR24291:SF189">
    <property type="entry name" value="CYTOCHROME P450 4C3-RELATED"/>
    <property type="match status" value="1"/>
</dbReference>
<keyword evidence="12" id="KW-0503">Monooxygenase</keyword>
<dbReference type="SUPFAM" id="SSF48264">
    <property type="entry name" value="Cytochrome P450"/>
    <property type="match status" value="3"/>
</dbReference>
<evidence type="ECO:0000256" key="10">
    <source>
        <dbReference type="ARBA" id="ARBA00023002"/>
    </source>
</evidence>
<evidence type="ECO:0000256" key="2">
    <source>
        <dbReference type="ARBA" id="ARBA00003690"/>
    </source>
</evidence>
<feature type="transmembrane region" description="Helical" evidence="15">
    <location>
        <begin position="6"/>
        <end position="23"/>
    </location>
</feature>
<dbReference type="Pfam" id="PF00067">
    <property type="entry name" value="p450"/>
    <property type="match status" value="3"/>
</dbReference>
<comment type="subcellular location">
    <subcellularLocation>
        <location evidence="4">Endoplasmic reticulum membrane</location>
        <topology evidence="4">Peripheral membrane protein</topology>
    </subcellularLocation>
    <subcellularLocation>
        <location evidence="3">Microsome membrane</location>
        <topology evidence="3">Peripheral membrane protein</topology>
    </subcellularLocation>
</comment>
<evidence type="ECO:0000256" key="7">
    <source>
        <dbReference type="ARBA" id="ARBA00022723"/>
    </source>
</evidence>
<dbReference type="EMBL" id="JALNTZ010000007">
    <property type="protein sequence ID" value="KAJ3644582.1"/>
    <property type="molecule type" value="Genomic_DNA"/>
</dbReference>
<dbReference type="GO" id="GO:0016705">
    <property type="term" value="F:oxidoreductase activity, acting on paired donors, with incorporation or reduction of molecular oxygen"/>
    <property type="evidence" value="ECO:0007669"/>
    <property type="project" value="InterPro"/>
</dbReference>
<dbReference type="InterPro" id="IPR050196">
    <property type="entry name" value="Cytochrome_P450_Monoox"/>
</dbReference>
<keyword evidence="15" id="KW-0812">Transmembrane</keyword>
<evidence type="ECO:0000256" key="14">
    <source>
        <dbReference type="PIRSR" id="PIRSR602401-1"/>
    </source>
</evidence>
<evidence type="ECO:0000256" key="4">
    <source>
        <dbReference type="ARBA" id="ARBA00004406"/>
    </source>
</evidence>
<reference evidence="16" key="1">
    <citation type="journal article" date="2023" name="G3 (Bethesda)">
        <title>Whole genome assemblies of Zophobas morio and Tenebrio molitor.</title>
        <authorList>
            <person name="Kaur S."/>
            <person name="Stinson S.A."/>
            <person name="diCenzo G.C."/>
        </authorList>
    </citation>
    <scope>NUCLEOTIDE SEQUENCE</scope>
    <source>
        <strain evidence="16">QUZm001</strain>
    </source>
</reference>
<protein>
    <recommendedName>
        <fullName evidence="18">Cytochrome P450</fullName>
    </recommendedName>
</protein>
<dbReference type="InterPro" id="IPR001128">
    <property type="entry name" value="Cyt_P450"/>
</dbReference>
<dbReference type="PRINTS" id="PR00463">
    <property type="entry name" value="EP450I"/>
</dbReference>
<sequence>MVNEHVQRFYLATAICLVVFLLLRTWKRRHIYYCAAKIKGPLALPLIGSAYVLLGHTQEILETLIRLSNKYGTLFKFWAGSDLSFFASKPEEVQIILTSCSEKYQDIKYLNPVFGKGLLTLPAPEWKIHRKLLRGTFSHEVLNSFVKTYVVYSNIMVEKLEETLGKGLIDVFPLFSLCMTDILCDTMMGVQVNTMKENGYNLILQTARLGELGSLRTVNPLLHPDILWNRTSMSKETRTILEEVQQFIKKIVETKRLEKAQNVACVSQKPILLNRMLELEDTEKIWDEQMSLEETQAVLVAGADATTLTLGYVLMMLGMHQEIQTQVHQELDFVFGISNRDVTLEDLLQLQLLERVIKKTLRIFPVAPLVGRYLTKDIVLENVVLPEGSTVYIPIICVHRDGNLWPEPLKFDPDRFLPSEVAKRHPFSYFPFSGGPRKCLGPRYAMMAITTVLATILRHYKVVETGFGEISEIEMKLDVSEIFEAFISLNRKYGHMYKLWLGDELCFVVSKHEDVRVVLKNAIDKLPSYKFLIPVFGDGLITLPGDEWKMHRKFLNVAFNQQILNSFMGTFASHSNTLIGKLEVEAGNDLFDLVPILSRYTLDVVADTILGVKLNTINQKGHNLIAWTSRLSELAAIRMANPLLQPDFLWKKTSMAKETKILSEKVHDFIRTTVENKRSEKLKTSENNPNKHTFLEHVFKLEDVENMWSKEMSVAETQTVLVAGGDTTSLTIGYVLMMLGMHQDIQNKTYEELVCVFGDSQREVSLEDLHQLTYLERVIKETLRLFPIGPVLGRHLTSDLVLGDYICPKGSSILIPIISVHRDEKVWPEPLKFNPDRFLPSEISKRHPCSYLSFSIGPRNCIGFRFATMAIKTVLATVLRHYRVVETEYSSISEIQLKTDVATKTWKRRYIYYRAAKVKGPFPLPVIGSTYVLWGHTQGRYGHIISLDHESLSDLLEGLIRLNKKYGSLYKFWTGTKLCFFASKPEEVQIVLNSCAEKYQDMKYLNPVFGKGLLTLLAPEWKIHRKLLRGTFSQEILNSFVKTYVVYSNIMVGKLEESLGKGLVDVFPFFSLCMTDILCDTMMGVQVNTMKENGYNLILQTARLGELGCLRTANPLLHPDILWNRTSLSKETRTILEEVQQFIKKIVDTKRLEKAKNVACASQKPILLNRMLELEDTEKIWDEQMSLEETQAVLVAGADATTLTLGYVLMMLGMHQEIQTQVHQELDFVFGVSNRDVTLEDLLQLPLLERVIKETLRIFPVAPLVGRYLTKDIVLENVVLPEGSTVYIPIICVHRDGNLWPEPLKFDPDRFLPSEVAKRHPFSYFPFSGGPRKCLGPRYAMMAITTVLATILRHYKVVETGFGAISEIEMKLDVSGRCVKGQNVKLEKRFVEL</sequence>
<gene>
    <name evidence="16" type="ORF">Zmor_022303</name>
</gene>
<keyword evidence="13 15" id="KW-0472">Membrane</keyword>
<evidence type="ECO:0000313" key="17">
    <source>
        <dbReference type="Proteomes" id="UP001168821"/>
    </source>
</evidence>
<dbReference type="PROSITE" id="PS00086">
    <property type="entry name" value="CYTOCHROME_P450"/>
    <property type="match status" value="3"/>
</dbReference>
<evidence type="ECO:0000256" key="12">
    <source>
        <dbReference type="ARBA" id="ARBA00023033"/>
    </source>
</evidence>
<dbReference type="GO" id="GO:0020037">
    <property type="term" value="F:heme binding"/>
    <property type="evidence" value="ECO:0007669"/>
    <property type="project" value="InterPro"/>
</dbReference>
<keyword evidence="11 14" id="KW-0408">Iron</keyword>
<evidence type="ECO:0000256" key="8">
    <source>
        <dbReference type="ARBA" id="ARBA00022824"/>
    </source>
</evidence>
<evidence type="ECO:0000256" key="9">
    <source>
        <dbReference type="ARBA" id="ARBA00022848"/>
    </source>
</evidence>
<keyword evidence="7 14" id="KW-0479">Metal-binding</keyword>
<keyword evidence="9" id="KW-0492">Microsome</keyword>
<evidence type="ECO:0000256" key="3">
    <source>
        <dbReference type="ARBA" id="ARBA00004174"/>
    </source>
</evidence>
<evidence type="ECO:0000256" key="6">
    <source>
        <dbReference type="ARBA" id="ARBA00022617"/>
    </source>
</evidence>
<keyword evidence="17" id="KW-1185">Reference proteome</keyword>